<dbReference type="GO" id="GO:0070131">
    <property type="term" value="P:positive regulation of mitochondrial translation"/>
    <property type="evidence" value="ECO:0007669"/>
    <property type="project" value="TreeGrafter"/>
</dbReference>
<feature type="domain" description="SAM-dependent MTase TRM10-type" evidence="11">
    <location>
        <begin position="202"/>
        <end position="394"/>
    </location>
</feature>
<dbReference type="KEGG" id="amer:121592882"/>
<evidence type="ECO:0000313" key="13">
    <source>
        <dbReference type="Proteomes" id="UP000075903"/>
    </source>
</evidence>
<evidence type="ECO:0000256" key="6">
    <source>
        <dbReference type="ARBA" id="ARBA00022946"/>
    </source>
</evidence>
<evidence type="ECO:0000256" key="4">
    <source>
        <dbReference type="ARBA" id="ARBA00022691"/>
    </source>
</evidence>
<dbReference type="GO" id="GO:0005739">
    <property type="term" value="C:mitochondrion"/>
    <property type="evidence" value="ECO:0007669"/>
    <property type="project" value="UniProtKB-SubCell"/>
</dbReference>
<proteinExistence type="predicted"/>
<dbReference type="AlphaFoldDB" id="A0A182UVR5"/>
<dbReference type="FunFam" id="3.40.1280.30:FF:000003">
    <property type="entry name" value="tRNA methyltransferase 10C, mitochondrial RNase P subunit"/>
    <property type="match status" value="1"/>
</dbReference>
<dbReference type="EnsemblMetazoa" id="AMEM004490-RA">
    <property type="protein sequence ID" value="AMEM004490-PA"/>
    <property type="gene ID" value="AMEM004490"/>
</dbReference>
<dbReference type="InterPro" id="IPR007356">
    <property type="entry name" value="tRNA_m1G_MeTrfase_euk"/>
</dbReference>
<feature type="compositionally biased region" description="Basic and acidic residues" evidence="10">
    <location>
        <begin position="67"/>
        <end position="77"/>
    </location>
</feature>
<keyword evidence="8" id="KW-0496">Mitochondrion</keyword>
<reference evidence="12" key="1">
    <citation type="submission" date="2020-05" db="UniProtKB">
        <authorList>
            <consortium name="EnsemblMetazoa"/>
        </authorList>
    </citation>
    <scope>IDENTIFICATION</scope>
    <source>
        <strain evidence="12">MAF</strain>
    </source>
</reference>
<evidence type="ECO:0000256" key="3">
    <source>
        <dbReference type="ARBA" id="ARBA00022679"/>
    </source>
</evidence>
<dbReference type="InterPro" id="IPR025812">
    <property type="entry name" value="Trm10_C_MTase_dom"/>
</dbReference>
<keyword evidence="6" id="KW-0809">Transit peptide</keyword>
<evidence type="ECO:0000256" key="8">
    <source>
        <dbReference type="ARBA" id="ARBA00023128"/>
    </source>
</evidence>
<name>A0A182UVR5_ANOME</name>
<dbReference type="PANTHER" id="PTHR13563">
    <property type="entry name" value="TRNA (GUANINE-9-) METHYLTRANSFERASE"/>
    <property type="match status" value="1"/>
</dbReference>
<dbReference type="STRING" id="30066.A0A182UVR5"/>
<dbReference type="GO" id="GO:0005654">
    <property type="term" value="C:nucleoplasm"/>
    <property type="evidence" value="ECO:0007669"/>
    <property type="project" value="TreeGrafter"/>
</dbReference>
<dbReference type="Proteomes" id="UP000075903">
    <property type="component" value="Unassembled WGS sequence"/>
</dbReference>
<evidence type="ECO:0000259" key="11">
    <source>
        <dbReference type="PROSITE" id="PS51675"/>
    </source>
</evidence>
<evidence type="ECO:0000256" key="5">
    <source>
        <dbReference type="ARBA" id="ARBA00022694"/>
    </source>
</evidence>
<dbReference type="GeneID" id="121592882"/>
<evidence type="ECO:0000256" key="1">
    <source>
        <dbReference type="ARBA" id="ARBA00004173"/>
    </source>
</evidence>
<comment type="subcellular location">
    <subcellularLocation>
        <location evidence="1">Mitochondrion</location>
    </subcellularLocation>
</comment>
<keyword evidence="7" id="KW-0175">Coiled coil</keyword>
<evidence type="ECO:0000256" key="9">
    <source>
        <dbReference type="ARBA" id="ARBA00029803"/>
    </source>
</evidence>
<dbReference type="GO" id="GO:0032259">
    <property type="term" value="P:methylation"/>
    <property type="evidence" value="ECO:0007669"/>
    <property type="project" value="UniProtKB-KW"/>
</dbReference>
<keyword evidence="4" id="KW-0949">S-adenosyl-L-methionine</keyword>
<dbReference type="InterPro" id="IPR038459">
    <property type="entry name" value="MT_TRM10-typ_sf"/>
</dbReference>
<dbReference type="CDD" id="cd18102">
    <property type="entry name" value="Trm10_MRRP1"/>
    <property type="match status" value="1"/>
</dbReference>
<evidence type="ECO:0000313" key="12">
    <source>
        <dbReference type="EnsemblMetazoa" id="AMEM004490-PA"/>
    </source>
</evidence>
<evidence type="ECO:0000256" key="10">
    <source>
        <dbReference type="SAM" id="MobiDB-lite"/>
    </source>
</evidence>
<dbReference type="VEuPathDB" id="VectorBase:AMEM004490"/>
<keyword evidence="13" id="KW-1185">Reference proteome</keyword>
<protein>
    <recommendedName>
        <fullName evidence="9">RNA (guanine-9-)-methyltransferase domain-containing protein 1</fullName>
    </recommendedName>
</protein>
<feature type="region of interest" description="Disordered" evidence="10">
    <location>
        <begin position="67"/>
        <end position="90"/>
    </location>
</feature>
<dbReference type="GO" id="GO:0000049">
    <property type="term" value="F:tRNA binding"/>
    <property type="evidence" value="ECO:0007669"/>
    <property type="project" value="TreeGrafter"/>
</dbReference>
<dbReference type="RefSeq" id="XP_041770679.1">
    <property type="nucleotide sequence ID" value="XM_041914745.1"/>
</dbReference>
<dbReference type="VEuPathDB" id="VectorBase:AMEM21_000109"/>
<feature type="region of interest" description="Disordered" evidence="10">
    <location>
        <begin position="415"/>
        <end position="440"/>
    </location>
</feature>
<dbReference type="GO" id="GO:0097745">
    <property type="term" value="P:mitochondrial tRNA 5'-end processing"/>
    <property type="evidence" value="ECO:0007669"/>
    <property type="project" value="TreeGrafter"/>
</dbReference>
<evidence type="ECO:0000256" key="7">
    <source>
        <dbReference type="ARBA" id="ARBA00023054"/>
    </source>
</evidence>
<dbReference type="CTD" id="37124"/>
<dbReference type="GO" id="GO:0008168">
    <property type="term" value="F:methyltransferase activity"/>
    <property type="evidence" value="ECO:0007669"/>
    <property type="project" value="UniProtKB-KW"/>
</dbReference>
<organism evidence="12 13">
    <name type="scientific">Anopheles merus</name>
    <name type="common">Mosquito</name>
    <dbReference type="NCBI Taxonomy" id="30066"/>
    <lineage>
        <taxon>Eukaryota</taxon>
        <taxon>Metazoa</taxon>
        <taxon>Ecdysozoa</taxon>
        <taxon>Arthropoda</taxon>
        <taxon>Hexapoda</taxon>
        <taxon>Insecta</taxon>
        <taxon>Pterygota</taxon>
        <taxon>Neoptera</taxon>
        <taxon>Endopterygota</taxon>
        <taxon>Diptera</taxon>
        <taxon>Nematocera</taxon>
        <taxon>Culicoidea</taxon>
        <taxon>Culicidae</taxon>
        <taxon>Anophelinae</taxon>
        <taxon>Anopheles</taxon>
    </lineage>
</organism>
<dbReference type="Gene3D" id="3.40.1280.30">
    <property type="match status" value="1"/>
</dbReference>
<sequence>MLCYLRFTATSIVQQAGPKMLRTFALTARIFAKTSFPTSLGGRHLQQPAACGAALWKQYTNLPHSKELPEQKADGSETAKPNSTTTPGFDAEKRRKVLELEIEVMRQEGRKVPSVSTIKPDQWEHLLGLSSRNQRRQYYLYLWNIEMVRLGQKLKKERKQEEIAKRREELIKATAANDHIVYGLFHNTMFLRIYDSKMDHFHNNRLVQAMQFGCNLVIDCSYDDYMNDKEMRNTAKQLMLCFALNRSHEEPFNIHHCNANYGKTTMKQLEKHLVQIHQPEFPFNVTDRSYTELFPKERLVYLTPHCKNDLTEFNPDDVYIIGAMVDKSSQEAVSLGKAKKLGLRMARLPLDRYFQFKSGKSLTLDQMVAIMLELKTSNNFEKAFQHVPRRKITTVDEAAAKEQEMREVAKFKFNFNNKRTGDKRNNSKQSSHPKLGKGRY</sequence>
<keyword evidence="2" id="KW-0489">Methyltransferase</keyword>
<dbReference type="PANTHER" id="PTHR13563:SF5">
    <property type="entry name" value="TRNA METHYLTRANSFERASE 10 HOMOLOG C"/>
    <property type="match status" value="1"/>
</dbReference>
<dbReference type="PROSITE" id="PS51675">
    <property type="entry name" value="SAM_MT_TRM10"/>
    <property type="match status" value="1"/>
</dbReference>
<accession>A0A182UVR5</accession>
<evidence type="ECO:0000256" key="2">
    <source>
        <dbReference type="ARBA" id="ARBA00022603"/>
    </source>
</evidence>
<keyword evidence="3" id="KW-0808">Transferase</keyword>
<keyword evidence="5" id="KW-0819">tRNA processing</keyword>
<dbReference type="InterPro" id="IPR028564">
    <property type="entry name" value="MT_TRM10-typ"/>
</dbReference>